<dbReference type="AlphaFoldDB" id="V5HA51"/>
<reference evidence="2" key="1">
    <citation type="journal article" date="2015" name="Sci. Rep.">
        <title>Tissue- and time-dependent transcription in Ixodes ricinus salivary glands and midguts when blood feeding on the vertebrate host.</title>
        <authorList>
            <person name="Kotsyfakis M."/>
            <person name="Schwarz A."/>
            <person name="Erhart J."/>
            <person name="Ribeiro J.M."/>
        </authorList>
    </citation>
    <scope>NUCLEOTIDE SEQUENCE</scope>
    <source>
        <tissue evidence="2">Salivary gland and midgut</tissue>
    </source>
</reference>
<dbReference type="EMBL" id="GANP01012821">
    <property type="protein sequence ID" value="JAB71647.1"/>
    <property type="molecule type" value="mRNA"/>
</dbReference>
<accession>V5HA51</accession>
<dbReference type="SUPFAM" id="SSF50814">
    <property type="entry name" value="Lipocalins"/>
    <property type="match status" value="1"/>
</dbReference>
<evidence type="ECO:0000313" key="2">
    <source>
        <dbReference type="EMBL" id="JAB71647.1"/>
    </source>
</evidence>
<feature type="chain" id="PRO_5004735512" evidence="1">
    <location>
        <begin position="17"/>
        <end position="198"/>
    </location>
</feature>
<sequence>MRLLVFLTLCSFELFAIFNFPPKRLVFRLLDPTKDAWTVMSQKKKFYLLYRSNENDTLMGETSKCVQTKYYEIDRAHKTLKNRILYRNDETGHMEEYAVLITFKKSNDTLPYYDIISVGSLDTTISVTRDYQLLFTDNKTCHTVRSVEDDQFQVWMTEDYHPKDIDQGCENAYQDAPLIFSCPAPRQKYYIYNETICN</sequence>
<feature type="signal peptide" evidence="1">
    <location>
        <begin position="1"/>
        <end position="16"/>
    </location>
</feature>
<dbReference type="InterPro" id="IPR002970">
    <property type="entry name" value="Tick_his-bd"/>
</dbReference>
<name>V5HA51_IXORI</name>
<organism evidence="2">
    <name type="scientific">Ixodes ricinus</name>
    <name type="common">Common tick</name>
    <name type="synonym">Acarus ricinus</name>
    <dbReference type="NCBI Taxonomy" id="34613"/>
    <lineage>
        <taxon>Eukaryota</taxon>
        <taxon>Metazoa</taxon>
        <taxon>Ecdysozoa</taxon>
        <taxon>Arthropoda</taxon>
        <taxon>Chelicerata</taxon>
        <taxon>Arachnida</taxon>
        <taxon>Acari</taxon>
        <taxon>Parasitiformes</taxon>
        <taxon>Ixodida</taxon>
        <taxon>Ixodoidea</taxon>
        <taxon>Ixodidae</taxon>
        <taxon>Ixodinae</taxon>
        <taxon>Ixodes</taxon>
    </lineage>
</organism>
<evidence type="ECO:0000256" key="1">
    <source>
        <dbReference type="SAM" id="SignalP"/>
    </source>
</evidence>
<dbReference type="InterPro" id="IPR012674">
    <property type="entry name" value="Calycin"/>
</dbReference>
<dbReference type="Pfam" id="PF02098">
    <property type="entry name" value="His_binding"/>
    <property type="match status" value="1"/>
</dbReference>
<protein>
    <submittedName>
        <fullName evidence="2">Putative secreted histamine binding protein of 20.0 kDa</fullName>
    </submittedName>
</protein>
<dbReference type="Gene3D" id="2.40.128.20">
    <property type="match status" value="1"/>
</dbReference>
<proteinExistence type="evidence at transcript level"/>
<dbReference type="GO" id="GO:0043176">
    <property type="term" value="F:amine binding"/>
    <property type="evidence" value="ECO:0007669"/>
    <property type="project" value="InterPro"/>
</dbReference>
<dbReference type="GO" id="GO:0030682">
    <property type="term" value="P:symbiont-mediated perturbation of host defenses"/>
    <property type="evidence" value="ECO:0007669"/>
    <property type="project" value="InterPro"/>
</dbReference>
<keyword evidence="1" id="KW-0732">Signal</keyword>